<evidence type="ECO:0000313" key="4">
    <source>
        <dbReference type="EMBL" id="MVQ30590.1"/>
    </source>
</evidence>
<dbReference type="InterPro" id="IPR010131">
    <property type="entry name" value="MdtP/NodT-like"/>
</dbReference>
<protein>
    <submittedName>
        <fullName evidence="4">TolC family protein</fullName>
    </submittedName>
</protein>
<proteinExistence type="inferred from homology"/>
<reference evidence="4 5" key="1">
    <citation type="submission" date="2019-12" db="EMBL/GenBank/DDBJ databases">
        <authorList>
            <person name="Huq M.A."/>
        </authorList>
    </citation>
    <scope>NUCLEOTIDE SEQUENCE [LARGE SCALE GENOMIC DNA]</scope>
    <source>
        <strain evidence="4 5">MAH-25</strain>
    </source>
</reference>
<dbReference type="EMBL" id="WSEL01000007">
    <property type="protein sequence ID" value="MVQ30590.1"/>
    <property type="molecule type" value="Genomic_DNA"/>
</dbReference>
<dbReference type="AlphaFoldDB" id="A0A6N8IWX1"/>
<dbReference type="RefSeq" id="WP_157398721.1">
    <property type="nucleotide sequence ID" value="NZ_WSEL01000007.1"/>
</dbReference>
<dbReference type="Proteomes" id="UP000469385">
    <property type="component" value="Unassembled WGS sequence"/>
</dbReference>
<accession>A0A6N8IWX1</accession>
<evidence type="ECO:0000256" key="2">
    <source>
        <dbReference type="SAM" id="Coils"/>
    </source>
</evidence>
<evidence type="ECO:0000313" key="5">
    <source>
        <dbReference type="Proteomes" id="UP000469385"/>
    </source>
</evidence>
<comment type="similarity">
    <text evidence="1">Belongs to the outer membrane factor (OMF) (TC 1.B.17) family.</text>
</comment>
<dbReference type="Pfam" id="PF02321">
    <property type="entry name" value="OEP"/>
    <property type="match status" value="1"/>
</dbReference>
<comment type="caution">
    <text evidence="4">The sequence shown here is derived from an EMBL/GenBank/DDBJ whole genome shotgun (WGS) entry which is preliminary data.</text>
</comment>
<evidence type="ECO:0000256" key="1">
    <source>
        <dbReference type="ARBA" id="ARBA00007613"/>
    </source>
</evidence>
<keyword evidence="3" id="KW-0732">Signal</keyword>
<gene>
    <name evidence="4" type="ORF">GON04_14095</name>
</gene>
<keyword evidence="5" id="KW-1185">Reference proteome</keyword>
<dbReference type="SUPFAM" id="SSF56954">
    <property type="entry name" value="Outer membrane efflux proteins (OEP)"/>
    <property type="match status" value="1"/>
</dbReference>
<dbReference type="Gene3D" id="1.20.1600.10">
    <property type="entry name" value="Outer membrane efflux proteins (OEP)"/>
    <property type="match status" value="1"/>
</dbReference>
<dbReference type="PANTHER" id="PTHR30203">
    <property type="entry name" value="OUTER MEMBRANE CATION EFFLUX PROTEIN"/>
    <property type="match status" value="1"/>
</dbReference>
<keyword evidence="2" id="KW-0175">Coiled coil</keyword>
<dbReference type="InterPro" id="IPR003423">
    <property type="entry name" value="OMP_efflux"/>
</dbReference>
<sequence length="415" mass="44632">MRFGQWWLAACLVLPAWAWAQAAPQVLTLAQALQVARENVDVSLARRALASARADVVAADHAPIPVVIAKASQLDLANGIGSGSVLGSKRIDKSLGVDWTYERGNKRELRTRAAEGVAGAAQHDVADVVVQQQIAVASAYFDLLAAQERVEQVGAMERGAAELAGASQRRQRAGDISLQESLRTEIEARRAQTELRGAQADRQRAALTLAQLLGLQGELQVEPAWPPLVAEQPGLPDIEQRADVLAARRRVEAAQAAFDAAAALRRNDLTLGASLDHFPGTSSRLLELRVSVPLGGMLGAYGYDGEIARARATLDSTQDQLEKVRRQARAESGRLAEDLRSAAARAAEFEQAIVPRARQVAGMAELAYSRGALPLVDLLDARRTLRSVLLDDLAARADFARASTAWQLRQQPPTP</sequence>
<name>A0A6N8IWX1_9BURK</name>
<dbReference type="GO" id="GO:0015562">
    <property type="term" value="F:efflux transmembrane transporter activity"/>
    <property type="evidence" value="ECO:0007669"/>
    <property type="project" value="InterPro"/>
</dbReference>
<evidence type="ECO:0000256" key="3">
    <source>
        <dbReference type="SAM" id="SignalP"/>
    </source>
</evidence>
<organism evidence="4 5">
    <name type="scientific">Ramlibacter pinisoli</name>
    <dbReference type="NCBI Taxonomy" id="2682844"/>
    <lineage>
        <taxon>Bacteria</taxon>
        <taxon>Pseudomonadati</taxon>
        <taxon>Pseudomonadota</taxon>
        <taxon>Betaproteobacteria</taxon>
        <taxon>Burkholderiales</taxon>
        <taxon>Comamonadaceae</taxon>
        <taxon>Ramlibacter</taxon>
    </lineage>
</organism>
<feature type="coiled-coil region" evidence="2">
    <location>
        <begin position="307"/>
        <end position="334"/>
    </location>
</feature>
<feature type="signal peptide" evidence="3">
    <location>
        <begin position="1"/>
        <end position="22"/>
    </location>
</feature>
<feature type="chain" id="PRO_5027114377" evidence="3">
    <location>
        <begin position="23"/>
        <end position="415"/>
    </location>
</feature>
<dbReference type="PANTHER" id="PTHR30203:SF30">
    <property type="entry name" value="OUTER MEMBRANE PROTEIN-RELATED"/>
    <property type="match status" value="1"/>
</dbReference>